<dbReference type="AlphaFoldDB" id="A0AAV4Q376"/>
<accession>A0AAV4Q376</accession>
<name>A0AAV4Q376_9ARAC</name>
<organism evidence="1 2">
    <name type="scientific">Caerostris darwini</name>
    <dbReference type="NCBI Taxonomy" id="1538125"/>
    <lineage>
        <taxon>Eukaryota</taxon>
        <taxon>Metazoa</taxon>
        <taxon>Ecdysozoa</taxon>
        <taxon>Arthropoda</taxon>
        <taxon>Chelicerata</taxon>
        <taxon>Arachnida</taxon>
        <taxon>Araneae</taxon>
        <taxon>Araneomorphae</taxon>
        <taxon>Entelegynae</taxon>
        <taxon>Araneoidea</taxon>
        <taxon>Araneidae</taxon>
        <taxon>Caerostris</taxon>
    </lineage>
</organism>
<dbReference type="Proteomes" id="UP001054837">
    <property type="component" value="Unassembled WGS sequence"/>
</dbReference>
<gene>
    <name evidence="1" type="ORF">CDAR_366451</name>
</gene>
<proteinExistence type="predicted"/>
<comment type="caution">
    <text evidence="1">The sequence shown here is derived from an EMBL/GenBank/DDBJ whole genome shotgun (WGS) entry which is preliminary data.</text>
</comment>
<keyword evidence="2" id="KW-1185">Reference proteome</keyword>
<reference evidence="1 2" key="1">
    <citation type="submission" date="2021-06" db="EMBL/GenBank/DDBJ databases">
        <title>Caerostris darwini draft genome.</title>
        <authorList>
            <person name="Kono N."/>
            <person name="Arakawa K."/>
        </authorList>
    </citation>
    <scope>NUCLEOTIDE SEQUENCE [LARGE SCALE GENOMIC DNA]</scope>
</reference>
<sequence>MKNAGKPEKERRKYRCPYAVRANQMRPISGSTYTVIFFFIIVTTVRASGQSDTSDIRASHDSTELLGLPSVISKTTIAKPADISYKTTIDHMVPSSVSAGSSSMNYAGYGSPSSGLLNVPVVGKEIGAGSDALSSRSNINYLSPTSISGFQMSASSPIYGNDGILSDGFLGRIGKTLVSRPAPSTSSSATPYISPANVPIAPISKSTSNRANNGILSNGMFDNNILTGNIQNIAPLSFSSAIDQYPSAINRYPSAINQYPSAINQYPLPSINIPLPSIPSVTLPILLEFLHSVMPEMGFIPMVYSALFLEMEILPLLSLVQSLCPM</sequence>
<evidence type="ECO:0000313" key="2">
    <source>
        <dbReference type="Proteomes" id="UP001054837"/>
    </source>
</evidence>
<evidence type="ECO:0000313" key="1">
    <source>
        <dbReference type="EMBL" id="GIY03727.1"/>
    </source>
</evidence>
<dbReference type="EMBL" id="BPLQ01003840">
    <property type="protein sequence ID" value="GIY03727.1"/>
    <property type="molecule type" value="Genomic_DNA"/>
</dbReference>
<protein>
    <submittedName>
        <fullName evidence="1">Uncharacterized protein</fullName>
    </submittedName>
</protein>